<dbReference type="UniPathway" id="UPA00143"/>
<protein>
    <recommendedName>
        <fullName evidence="9">E3 ubiquitin-protein ligase</fullName>
        <ecNumber evidence="9">2.3.2.26</ecNumber>
    </recommendedName>
</protein>
<dbReference type="GO" id="GO:0005737">
    <property type="term" value="C:cytoplasm"/>
    <property type="evidence" value="ECO:0007669"/>
    <property type="project" value="UniProtKB-ARBA"/>
</dbReference>
<evidence type="ECO:0000256" key="3">
    <source>
        <dbReference type="ARBA" id="ARBA00004906"/>
    </source>
</evidence>
<dbReference type="Ensembl" id="ENSOKIT00005078341.1">
    <property type="protein sequence ID" value="ENSOKIP00005073528.1"/>
    <property type="gene ID" value="ENSOKIG00005027420.1"/>
</dbReference>
<dbReference type="FunFam" id="2.20.70.10:FF:000009">
    <property type="entry name" value="E3 ubiquitin-protein ligase"/>
    <property type="match status" value="1"/>
</dbReference>
<keyword evidence="6 9" id="KW-0833">Ubl conjugation pathway</keyword>
<reference evidence="16" key="1">
    <citation type="submission" date="2025-08" db="UniProtKB">
        <authorList>
            <consortium name="Ensembl"/>
        </authorList>
    </citation>
    <scope>IDENTIFICATION</scope>
</reference>
<sequence>MASSIAKPGPGNGYPMKAQLQIMVLSAKLKENKKNWFGPSPYVEVAVDGQSKKTEKCNNTHSPKWKQLLTVIVTPFSKLIFRVWSHQTLKSDVLLGMATLEVSDTLKSNDMNSECLPCIVSRDGSPSVDGLEHRASPTGRVVAVNGTGSPALSAGGSKGNPVRPPRPSRPPPPTPRRPTSSPGECVNLLAHLKPTLMLLGILWHGVLLYALFCMHLSHNVAENNHLVWEQRVDQNGRLYFVDHVEKRTTWERPEPLPSGWERRVDPMGRVYFVDHITRTTTWQRPTMETVRNYEQWQHQRNQLQGAMQQFNQRFIFGVNGDQVPATENKQFDPLGPLPHGWEKRTDSNERVYFVQHTTRTTQWEDPRTQGLLNEKPLPEGWEMRFTVDGIPYFVDHNRRATTYIDPRTGTSSLENGPQITYVRDFKAKVQYFRFWCQQLSMPQHIKITVTRKTLFEDSFQQIMSFNAQDLRRRLWIIFPGEEGLDYGGVAREWFFLLSHEVLNPMYCLFEYAGKDNYCLQINPASYINPDHLKYFKFIGRFIAMALFHGKFIDTGFSLPFYKRMLNKPWALKDLESIDTEFYNSLIWIKENDIEECGLEMYFSVDKEILGEITTHELKPDGGEVLVTEENKGEYIRLVAEWRLSRGVEEQTQAFFEGFNEVLPQQYLQYFDAKELEVMLCGMQEIDLTDWQRNTIYRHYARSSKQVLWFWQLIKEMDNEKRMRLLQFVTGTCRLPVGGFSDLLGSNGPQKFCIEKVGKENWLPRSHTCFNRLDLPPYKSYEQLKEKLMFAIEETEGFGQE</sequence>
<evidence type="ECO:0000256" key="4">
    <source>
        <dbReference type="ARBA" id="ARBA00022679"/>
    </source>
</evidence>
<dbReference type="InterPro" id="IPR024928">
    <property type="entry name" value="E3_ub_ligase_SMURF1"/>
</dbReference>
<evidence type="ECO:0000256" key="11">
    <source>
        <dbReference type="PROSITE-ProRule" id="PRU00104"/>
    </source>
</evidence>
<comment type="catalytic activity">
    <reaction evidence="1 9">
        <text>S-ubiquitinyl-[E2 ubiquitin-conjugating enzyme]-L-cysteine + [acceptor protein]-L-lysine = [E2 ubiquitin-conjugating enzyme]-L-cysteine + N(6)-ubiquitinyl-[acceptor protein]-L-lysine.</text>
        <dbReference type="EC" id="2.3.2.26"/>
    </reaction>
</comment>
<dbReference type="GeneTree" id="ENSGT00940000157014"/>
<dbReference type="PROSITE" id="PS50237">
    <property type="entry name" value="HECT"/>
    <property type="match status" value="1"/>
</dbReference>
<evidence type="ECO:0000256" key="6">
    <source>
        <dbReference type="ARBA" id="ARBA00022786"/>
    </source>
</evidence>
<evidence type="ECO:0000256" key="12">
    <source>
        <dbReference type="SAM" id="MobiDB-lite"/>
    </source>
</evidence>
<dbReference type="Gene3D" id="2.60.40.150">
    <property type="entry name" value="C2 domain"/>
    <property type="match status" value="1"/>
</dbReference>
<name>A0A8C7MRA0_ONCKI</name>
<evidence type="ECO:0000256" key="1">
    <source>
        <dbReference type="ARBA" id="ARBA00000885"/>
    </source>
</evidence>
<evidence type="ECO:0000256" key="8">
    <source>
        <dbReference type="ARBA" id="ARBA00023242"/>
    </source>
</evidence>
<dbReference type="PROSITE" id="PS50020">
    <property type="entry name" value="WW_DOMAIN_2"/>
    <property type="match status" value="4"/>
</dbReference>
<evidence type="ECO:0000259" key="15">
    <source>
        <dbReference type="PROSITE" id="PS50237"/>
    </source>
</evidence>
<dbReference type="InterPro" id="IPR035892">
    <property type="entry name" value="C2_domain_sf"/>
</dbReference>
<keyword evidence="8" id="KW-0539">Nucleus</keyword>
<dbReference type="PANTHER" id="PTHR11254">
    <property type="entry name" value="HECT DOMAIN UBIQUITIN-PROTEIN LIGASE"/>
    <property type="match status" value="1"/>
</dbReference>
<dbReference type="SMART" id="SM00239">
    <property type="entry name" value="C2"/>
    <property type="match status" value="1"/>
</dbReference>
<feature type="region of interest" description="Disordered" evidence="12">
    <location>
        <begin position="125"/>
        <end position="182"/>
    </location>
</feature>
<dbReference type="GO" id="GO:0005634">
    <property type="term" value="C:nucleus"/>
    <property type="evidence" value="ECO:0007669"/>
    <property type="project" value="UniProtKB-SubCell"/>
</dbReference>
<dbReference type="Gene3D" id="3.90.1750.10">
    <property type="entry name" value="Hect, E3 ligase catalytic domains"/>
    <property type="match status" value="1"/>
</dbReference>
<feature type="active site" description="Glycyl thioester intermediate" evidence="10 11">
    <location>
        <position position="768"/>
    </location>
</feature>
<keyword evidence="7" id="KW-0832">Ubl conjugation</keyword>
<dbReference type="GO" id="GO:0061630">
    <property type="term" value="F:ubiquitin protein ligase activity"/>
    <property type="evidence" value="ECO:0007669"/>
    <property type="project" value="UniProtKB-EC"/>
</dbReference>
<dbReference type="FunFam" id="2.20.70.10:FF:000063">
    <property type="entry name" value="E3 ubiquitin-protein ligase NEDD4"/>
    <property type="match status" value="1"/>
</dbReference>
<dbReference type="GO" id="GO:0070936">
    <property type="term" value="P:protein K48-linked ubiquitination"/>
    <property type="evidence" value="ECO:0007669"/>
    <property type="project" value="TreeGrafter"/>
</dbReference>
<evidence type="ECO:0000256" key="5">
    <source>
        <dbReference type="ARBA" id="ARBA00022737"/>
    </source>
</evidence>
<evidence type="ECO:0000256" key="7">
    <source>
        <dbReference type="ARBA" id="ARBA00022843"/>
    </source>
</evidence>
<dbReference type="FunFam" id="3.30.2160.10:FF:000003">
    <property type="entry name" value="E3 ubiquitin-protein ligase"/>
    <property type="match status" value="1"/>
</dbReference>
<dbReference type="InterPro" id="IPR050409">
    <property type="entry name" value="E3_ubiq-protein_ligase"/>
</dbReference>
<keyword evidence="5" id="KW-0677">Repeat</keyword>
<dbReference type="EC" id="2.3.2.26" evidence="9"/>
<organism evidence="16 17">
    <name type="scientific">Oncorhynchus kisutch</name>
    <name type="common">Coho salmon</name>
    <name type="synonym">Salmo kisutch</name>
    <dbReference type="NCBI Taxonomy" id="8019"/>
    <lineage>
        <taxon>Eukaryota</taxon>
        <taxon>Metazoa</taxon>
        <taxon>Chordata</taxon>
        <taxon>Craniata</taxon>
        <taxon>Vertebrata</taxon>
        <taxon>Euteleostomi</taxon>
        <taxon>Actinopterygii</taxon>
        <taxon>Neopterygii</taxon>
        <taxon>Teleostei</taxon>
        <taxon>Protacanthopterygii</taxon>
        <taxon>Salmoniformes</taxon>
        <taxon>Salmonidae</taxon>
        <taxon>Salmoninae</taxon>
        <taxon>Oncorhynchus</taxon>
    </lineage>
</organism>
<dbReference type="Pfam" id="PF00397">
    <property type="entry name" value="WW"/>
    <property type="match status" value="4"/>
</dbReference>
<proteinExistence type="predicted"/>
<dbReference type="PROSITE" id="PS01159">
    <property type="entry name" value="WW_DOMAIN_1"/>
    <property type="match status" value="4"/>
</dbReference>
<dbReference type="Proteomes" id="UP000694557">
    <property type="component" value="Unassembled WGS sequence"/>
</dbReference>
<comment type="pathway">
    <text evidence="3 9">Protein modification; protein ubiquitination.</text>
</comment>
<dbReference type="Gene3D" id="3.30.2160.10">
    <property type="entry name" value="Hect, E3 ligase catalytic domain"/>
    <property type="match status" value="1"/>
</dbReference>
<dbReference type="PROSITE" id="PS50004">
    <property type="entry name" value="C2"/>
    <property type="match status" value="1"/>
</dbReference>
<dbReference type="Gene3D" id="2.20.70.10">
    <property type="match status" value="3"/>
</dbReference>
<evidence type="ECO:0000256" key="2">
    <source>
        <dbReference type="ARBA" id="ARBA00004123"/>
    </source>
</evidence>
<evidence type="ECO:0000313" key="16">
    <source>
        <dbReference type="Ensembl" id="ENSOKIP00005073528.1"/>
    </source>
</evidence>
<dbReference type="InterPro" id="IPR035983">
    <property type="entry name" value="Hect_E3_ubiquitin_ligase"/>
</dbReference>
<dbReference type="InterPro" id="IPR000008">
    <property type="entry name" value="C2_dom"/>
</dbReference>
<dbReference type="InterPro" id="IPR036020">
    <property type="entry name" value="WW_dom_sf"/>
</dbReference>
<dbReference type="SMART" id="SM00119">
    <property type="entry name" value="HECTc"/>
    <property type="match status" value="1"/>
</dbReference>
<dbReference type="CDD" id="cd04021">
    <property type="entry name" value="C2_E3_ubiquitin_ligase"/>
    <property type="match status" value="1"/>
</dbReference>
<evidence type="ECO:0000256" key="10">
    <source>
        <dbReference type="PIRSR" id="PIRSR001569-1"/>
    </source>
</evidence>
<dbReference type="SMART" id="SM00456">
    <property type="entry name" value="WW"/>
    <property type="match status" value="4"/>
</dbReference>
<accession>A0A8C7MRA0</accession>
<dbReference type="GO" id="GO:0070534">
    <property type="term" value="P:protein K63-linked ubiquitination"/>
    <property type="evidence" value="ECO:0007669"/>
    <property type="project" value="TreeGrafter"/>
</dbReference>
<dbReference type="InterPro" id="IPR000569">
    <property type="entry name" value="HECT_dom"/>
</dbReference>
<dbReference type="SUPFAM" id="SSF56204">
    <property type="entry name" value="Hect, E3 ligase catalytic domain"/>
    <property type="match status" value="1"/>
</dbReference>
<feature type="domain" description="C2" evidence="13">
    <location>
        <begin position="1"/>
        <end position="116"/>
    </location>
</feature>
<dbReference type="GO" id="GO:0035519">
    <property type="term" value="P:protein K29-linked ubiquitination"/>
    <property type="evidence" value="ECO:0007669"/>
    <property type="project" value="TreeGrafter"/>
</dbReference>
<feature type="domain" description="WW" evidence="14">
    <location>
        <begin position="335"/>
        <end position="368"/>
    </location>
</feature>
<reference evidence="16" key="2">
    <citation type="submission" date="2025-09" db="UniProtKB">
        <authorList>
            <consortium name="Ensembl"/>
        </authorList>
    </citation>
    <scope>IDENTIFICATION</scope>
</reference>
<dbReference type="SUPFAM" id="SSF49562">
    <property type="entry name" value="C2 domain (Calcium/lipid-binding domain, CaLB)"/>
    <property type="match status" value="1"/>
</dbReference>
<dbReference type="Pfam" id="PF00632">
    <property type="entry name" value="HECT"/>
    <property type="match status" value="1"/>
</dbReference>
<dbReference type="FunFam" id="2.20.70.10:FF:000005">
    <property type="entry name" value="E3 ubiquitin-protein ligase"/>
    <property type="match status" value="1"/>
</dbReference>
<keyword evidence="17" id="KW-1185">Reference proteome</keyword>
<dbReference type="PANTHER" id="PTHR11254:SF66">
    <property type="entry name" value="E3 UBIQUITIN-PROTEIN LIGASE ITCHY HOMOLOG"/>
    <property type="match status" value="1"/>
</dbReference>
<dbReference type="InterPro" id="IPR001202">
    <property type="entry name" value="WW_dom"/>
</dbReference>
<evidence type="ECO:0000313" key="17">
    <source>
        <dbReference type="Proteomes" id="UP000694557"/>
    </source>
</evidence>
<keyword evidence="4 9" id="KW-0808">Transferase</keyword>
<evidence type="ECO:0000259" key="14">
    <source>
        <dbReference type="PROSITE" id="PS50020"/>
    </source>
</evidence>
<evidence type="ECO:0000259" key="13">
    <source>
        <dbReference type="PROSITE" id="PS50004"/>
    </source>
</evidence>
<dbReference type="FunFam" id="3.30.2410.10:FF:000002">
    <property type="entry name" value="E3 ubiquitin-protein ligase HECW2"/>
    <property type="match status" value="1"/>
</dbReference>
<dbReference type="AlphaFoldDB" id="A0A8C7MRA0"/>
<evidence type="ECO:0000256" key="9">
    <source>
        <dbReference type="PIRNR" id="PIRNR001569"/>
    </source>
</evidence>
<dbReference type="GO" id="GO:0043161">
    <property type="term" value="P:proteasome-mediated ubiquitin-dependent protein catabolic process"/>
    <property type="evidence" value="ECO:0007669"/>
    <property type="project" value="TreeGrafter"/>
</dbReference>
<comment type="subcellular location">
    <subcellularLocation>
        <location evidence="2">Nucleus</location>
    </subcellularLocation>
</comment>
<dbReference type="PIRSF" id="PIRSF001569">
    <property type="entry name" value="E3_ub_ligase_SMURF1"/>
    <property type="match status" value="1"/>
</dbReference>
<feature type="domain" description="WW" evidence="14">
    <location>
        <begin position="254"/>
        <end position="287"/>
    </location>
</feature>
<feature type="compositionally biased region" description="Pro residues" evidence="12">
    <location>
        <begin position="162"/>
        <end position="176"/>
    </location>
</feature>
<feature type="domain" description="WW" evidence="14">
    <location>
        <begin position="375"/>
        <end position="408"/>
    </location>
</feature>
<dbReference type="Gene3D" id="3.30.2410.10">
    <property type="entry name" value="Hect, E3 ligase catalytic domain"/>
    <property type="match status" value="1"/>
</dbReference>
<dbReference type="Pfam" id="PF00168">
    <property type="entry name" value="C2"/>
    <property type="match status" value="1"/>
</dbReference>
<feature type="domain" description="WW" evidence="14">
    <location>
        <begin position="228"/>
        <end position="255"/>
    </location>
</feature>
<dbReference type="FunFam" id="3.90.1750.10:FF:000002">
    <property type="entry name" value="E3 ubiquitin-protein ligase"/>
    <property type="match status" value="1"/>
</dbReference>
<gene>
    <name evidence="16" type="primary">LOC109908095</name>
</gene>
<feature type="domain" description="HECT" evidence="15">
    <location>
        <begin position="466"/>
        <end position="800"/>
    </location>
</feature>
<dbReference type="SUPFAM" id="SSF51045">
    <property type="entry name" value="WW domain"/>
    <property type="match status" value="4"/>
</dbReference>
<dbReference type="CDD" id="cd00078">
    <property type="entry name" value="HECTc"/>
    <property type="match status" value="1"/>
</dbReference>
<dbReference type="CDD" id="cd00201">
    <property type="entry name" value="WW"/>
    <property type="match status" value="4"/>
</dbReference>